<organism evidence="15 16">
    <name type="scientific">Fistulina hepatica ATCC 64428</name>
    <dbReference type="NCBI Taxonomy" id="1128425"/>
    <lineage>
        <taxon>Eukaryota</taxon>
        <taxon>Fungi</taxon>
        <taxon>Dikarya</taxon>
        <taxon>Basidiomycota</taxon>
        <taxon>Agaricomycotina</taxon>
        <taxon>Agaricomycetes</taxon>
        <taxon>Agaricomycetidae</taxon>
        <taxon>Agaricales</taxon>
        <taxon>Fistulinaceae</taxon>
        <taxon>Fistulina</taxon>
    </lineage>
</organism>
<dbReference type="EMBL" id="KN881616">
    <property type="protein sequence ID" value="KIY53506.1"/>
    <property type="molecule type" value="Genomic_DNA"/>
</dbReference>
<dbReference type="AlphaFoldDB" id="A0A0D7AQA5"/>
<evidence type="ECO:0000256" key="13">
    <source>
        <dbReference type="SAM" id="MobiDB-lite"/>
    </source>
</evidence>
<dbReference type="InterPro" id="IPR002734">
    <property type="entry name" value="RibDG_C"/>
</dbReference>
<evidence type="ECO:0000256" key="3">
    <source>
        <dbReference type="ARBA" id="ARBA00009723"/>
    </source>
</evidence>
<keyword evidence="16" id="KW-1185">Reference proteome</keyword>
<evidence type="ECO:0000256" key="1">
    <source>
        <dbReference type="ARBA" id="ARBA00003555"/>
    </source>
</evidence>
<evidence type="ECO:0000256" key="7">
    <source>
        <dbReference type="ARBA" id="ARBA00022857"/>
    </source>
</evidence>
<comment type="pathway">
    <text evidence="2">Cofactor biosynthesis; riboflavin biosynthesis.</text>
</comment>
<dbReference type="InterPro" id="IPR050765">
    <property type="entry name" value="Riboflavin_Biosynth_HTPR"/>
</dbReference>
<evidence type="ECO:0000256" key="6">
    <source>
        <dbReference type="ARBA" id="ARBA00022619"/>
    </source>
</evidence>
<evidence type="ECO:0000256" key="4">
    <source>
        <dbReference type="ARBA" id="ARBA00012851"/>
    </source>
</evidence>
<evidence type="ECO:0000256" key="2">
    <source>
        <dbReference type="ARBA" id="ARBA00005104"/>
    </source>
</evidence>
<evidence type="ECO:0000256" key="9">
    <source>
        <dbReference type="ARBA" id="ARBA00030073"/>
    </source>
</evidence>
<evidence type="ECO:0000259" key="14">
    <source>
        <dbReference type="Pfam" id="PF01872"/>
    </source>
</evidence>
<name>A0A0D7AQA5_9AGAR</name>
<dbReference type="Gene3D" id="3.40.430.10">
    <property type="entry name" value="Dihydrofolate Reductase, subunit A"/>
    <property type="match status" value="1"/>
</dbReference>
<dbReference type="GO" id="GO:0008703">
    <property type="term" value="F:5-amino-6-(5-phosphoribosylamino)uracil reductase activity"/>
    <property type="evidence" value="ECO:0007669"/>
    <property type="project" value="InterPro"/>
</dbReference>
<dbReference type="OrthoDB" id="5432at2759"/>
<keyword evidence="6" id="KW-0686">Riboflavin biosynthesis</keyword>
<sequence length="215" mass="22872">MSLTGVGVLSRSQIKPPSYFNSSAIRNPSSPTPSVQPAPATTAIAATPLSGLTVPQLRIIQPSSPGRAHSPQPQYLERASMHSKLPGRTPWIFCTDANWVDSKVARCWALEQAGARIVPVVPDTDGHLSMDTMLSTLHAEGIHSLTVEGGAAIIRSFRRTTVMDTVVITVAPMIVGEGAVGYDVDVIVHVIPMRCTSLDNLHAEPTTPTSGYAEI</sequence>
<comment type="catalytic activity">
    <reaction evidence="11">
        <text>2,5-diamino-6-(1-D-ribitylamino)pyrimidin-4(3H)-one 5'-phosphate + NAD(+) = 2,5-diamino-6-(1-D-ribosylamino)pyrimidin-4(3H)-one 5'-phosphate + NADH + H(+)</text>
        <dbReference type="Rhea" id="RHEA:27274"/>
        <dbReference type="ChEBI" id="CHEBI:15378"/>
        <dbReference type="ChEBI" id="CHEBI:57540"/>
        <dbReference type="ChEBI" id="CHEBI:57945"/>
        <dbReference type="ChEBI" id="CHEBI:58890"/>
        <dbReference type="ChEBI" id="CHEBI:59545"/>
        <dbReference type="EC" id="1.1.1.302"/>
    </reaction>
</comment>
<evidence type="ECO:0000256" key="10">
    <source>
        <dbReference type="ARBA" id="ARBA00031630"/>
    </source>
</evidence>
<evidence type="ECO:0000256" key="5">
    <source>
        <dbReference type="ARBA" id="ARBA00015035"/>
    </source>
</evidence>
<reference evidence="15 16" key="1">
    <citation type="journal article" date="2015" name="Fungal Genet. Biol.">
        <title>Evolution of novel wood decay mechanisms in Agaricales revealed by the genome sequences of Fistulina hepatica and Cylindrobasidium torrendii.</title>
        <authorList>
            <person name="Floudas D."/>
            <person name="Held B.W."/>
            <person name="Riley R."/>
            <person name="Nagy L.G."/>
            <person name="Koehler G."/>
            <person name="Ransdell A.S."/>
            <person name="Younus H."/>
            <person name="Chow J."/>
            <person name="Chiniquy J."/>
            <person name="Lipzen A."/>
            <person name="Tritt A."/>
            <person name="Sun H."/>
            <person name="Haridas S."/>
            <person name="LaButti K."/>
            <person name="Ohm R.A."/>
            <person name="Kues U."/>
            <person name="Blanchette R.A."/>
            <person name="Grigoriev I.V."/>
            <person name="Minto R.E."/>
            <person name="Hibbett D.S."/>
        </authorList>
    </citation>
    <scope>NUCLEOTIDE SEQUENCE [LARGE SCALE GENOMIC DNA]</scope>
    <source>
        <strain evidence="15 16">ATCC 64428</strain>
    </source>
</reference>
<feature type="region of interest" description="Disordered" evidence="13">
    <location>
        <begin position="19"/>
        <end position="38"/>
    </location>
</feature>
<protein>
    <recommendedName>
        <fullName evidence="5">2,5-diamino-6-ribosylamino-4(3H)-pyrimidinone 5'-phosphate reductase</fullName>
        <ecNumber evidence="4">1.1.1.302</ecNumber>
    </recommendedName>
    <alternativeName>
        <fullName evidence="10">2,5-diamino-6-(5-phospho-D-ribosylamino)pyrimidin-4(3H)-one reductase</fullName>
    </alternativeName>
    <alternativeName>
        <fullName evidence="9">2,5-diamino-6-ribitylamino-4(3H)-pyrimidinone 5'-phosphate synthase</fullName>
    </alternativeName>
</protein>
<comment type="catalytic activity">
    <reaction evidence="12">
        <text>2,5-diamino-6-(1-D-ribitylamino)pyrimidin-4(3H)-one 5'-phosphate + NADP(+) = 2,5-diamino-6-(1-D-ribosylamino)pyrimidin-4(3H)-one 5'-phosphate + NADPH + H(+)</text>
        <dbReference type="Rhea" id="RHEA:27278"/>
        <dbReference type="ChEBI" id="CHEBI:15378"/>
        <dbReference type="ChEBI" id="CHEBI:57783"/>
        <dbReference type="ChEBI" id="CHEBI:58349"/>
        <dbReference type="ChEBI" id="CHEBI:58890"/>
        <dbReference type="ChEBI" id="CHEBI:59545"/>
        <dbReference type="EC" id="1.1.1.302"/>
    </reaction>
</comment>
<dbReference type="Proteomes" id="UP000054144">
    <property type="component" value="Unassembled WGS sequence"/>
</dbReference>
<dbReference type="EC" id="1.1.1.302" evidence="4"/>
<dbReference type="PANTHER" id="PTHR38011:SF7">
    <property type="entry name" value="2,5-DIAMINO-6-RIBOSYLAMINO-4(3H)-PYRIMIDINONE 5'-PHOSPHATE REDUCTASE"/>
    <property type="match status" value="1"/>
</dbReference>
<dbReference type="GO" id="GO:0009231">
    <property type="term" value="P:riboflavin biosynthetic process"/>
    <property type="evidence" value="ECO:0007669"/>
    <property type="project" value="UniProtKB-KW"/>
</dbReference>
<comment type="similarity">
    <text evidence="3">Belongs to the HTP reductase family.</text>
</comment>
<accession>A0A0D7AQA5</accession>
<keyword evidence="8" id="KW-0560">Oxidoreductase</keyword>
<comment type="function">
    <text evidence="1">Catalyzes an early step in riboflavin biosynthesis, the NADPH-dependent reduction of the ribose side chain of 2,5-diamino-6-ribosylamino-4(3H)-pyrimidinone 5'-phosphate, yielding 2,5-diamino-6-ribitylamino-4(3H)-pyrimidinone 5'-phosphate.</text>
</comment>
<evidence type="ECO:0000256" key="12">
    <source>
        <dbReference type="ARBA" id="ARBA00049020"/>
    </source>
</evidence>
<keyword evidence="7" id="KW-0521">NADP</keyword>
<evidence type="ECO:0000313" key="16">
    <source>
        <dbReference type="Proteomes" id="UP000054144"/>
    </source>
</evidence>
<evidence type="ECO:0000256" key="8">
    <source>
        <dbReference type="ARBA" id="ARBA00023002"/>
    </source>
</evidence>
<dbReference type="PANTHER" id="PTHR38011">
    <property type="entry name" value="DIHYDROFOLATE REDUCTASE FAMILY PROTEIN (AFU_ORTHOLOGUE AFUA_8G06820)"/>
    <property type="match status" value="1"/>
</dbReference>
<feature type="domain" description="Bacterial bifunctional deaminase-reductase C-terminal" evidence="14">
    <location>
        <begin position="114"/>
        <end position="178"/>
    </location>
</feature>
<evidence type="ECO:0000313" key="15">
    <source>
        <dbReference type="EMBL" id="KIY53506.1"/>
    </source>
</evidence>
<dbReference type="Pfam" id="PF01872">
    <property type="entry name" value="RibD_C"/>
    <property type="match status" value="1"/>
</dbReference>
<proteinExistence type="inferred from homology"/>
<gene>
    <name evidence="15" type="ORF">FISHEDRAFT_68853</name>
</gene>
<dbReference type="SUPFAM" id="SSF53597">
    <property type="entry name" value="Dihydrofolate reductase-like"/>
    <property type="match status" value="1"/>
</dbReference>
<feature type="compositionally biased region" description="Polar residues" evidence="13">
    <location>
        <begin position="19"/>
        <end position="29"/>
    </location>
</feature>
<evidence type="ECO:0000256" key="11">
    <source>
        <dbReference type="ARBA" id="ARBA00047550"/>
    </source>
</evidence>
<dbReference type="InterPro" id="IPR024072">
    <property type="entry name" value="DHFR-like_dom_sf"/>
</dbReference>